<organism evidence="1 2">
    <name type="scientific">Panagrolaimus sp. JU765</name>
    <dbReference type="NCBI Taxonomy" id="591449"/>
    <lineage>
        <taxon>Eukaryota</taxon>
        <taxon>Metazoa</taxon>
        <taxon>Ecdysozoa</taxon>
        <taxon>Nematoda</taxon>
        <taxon>Chromadorea</taxon>
        <taxon>Rhabditida</taxon>
        <taxon>Tylenchina</taxon>
        <taxon>Panagrolaimomorpha</taxon>
        <taxon>Panagrolaimoidea</taxon>
        <taxon>Panagrolaimidae</taxon>
        <taxon>Panagrolaimus</taxon>
    </lineage>
</organism>
<dbReference type="WBParaSite" id="JU765_v2.g10478.t1">
    <property type="protein sequence ID" value="JU765_v2.g10478.t1"/>
    <property type="gene ID" value="JU765_v2.g10478"/>
</dbReference>
<protein>
    <submittedName>
        <fullName evidence="2">STAS domain-containing protein</fullName>
    </submittedName>
</protein>
<evidence type="ECO:0000313" key="2">
    <source>
        <dbReference type="WBParaSite" id="JU765_v2.g10478.t1"/>
    </source>
</evidence>
<name>A0AC34PVV8_9BILA</name>
<sequence length="750" mass="84677">MTQDPERNIFPPGYMIPDSDGGYYESDYILPPPYSTNPRPIMDQDHFDTKYGYRRPTHRHGTTVRHLTRFTKRYWKPFTTPKMFLKTLISFMPILSWLPNYKWKEWFLGDCIGGLTISVIHVPQGIAYALLCHVQPVYGLYTSLFPPLFYMLFGTSRHSSIGTFAVVALMAGKSVVRICGVEDEIDPNNSTMSGTAEEYNHCALGVASVLAFAVGLIHLIMAVLRLEIIVTYFSDQLIAGFSTAASFHVFVTQFPALFGMHDLPDVEGPAHIFRRMYQILTSFDKANWVTTVLGIASMIFLIIGKDHVTPFLKKKFKLAVPIPFELVLVIISTMIAAFCKLNENHHVAITGKIPTGVPTPHIPKFGKLGDLMVDALSIAFVVIAIHMSLAKLFAKKYNYKIDPGQELYAFGLSSALSSFFPIYPVSCALGRTMVSAEAGTKTQLSTIASSVFLIAIIGYFGKWLEHLPMCVLSAIVIISLKSVFWKFLDLKMLWPLSRVDFSIWFVAFVATVGWDVSQGLAIAIAWALMTTVLRTQFPKWNFLAALPGTTDFRESKRYPEVIHYKGICIFRFEALLLFTNVERFKNNIHKAFDQWLEQSSPLSSAVSPEELKFNQKQHLEHVNSVLAIKSIAEKVSPEEPVAGLVYKHFVIDCSGFTFVDYMGVNTLKEIFAEMRGKKVLVYFAAAKFQVRDLFEASGFYKFVPKCNFYPTIRDAVITARKRRNASTLHLLDEIRVEYEALDEAIHTFPQ</sequence>
<proteinExistence type="predicted"/>
<dbReference type="Proteomes" id="UP000887576">
    <property type="component" value="Unplaced"/>
</dbReference>
<evidence type="ECO:0000313" key="1">
    <source>
        <dbReference type="Proteomes" id="UP000887576"/>
    </source>
</evidence>
<reference evidence="2" key="1">
    <citation type="submission" date="2022-11" db="UniProtKB">
        <authorList>
            <consortium name="WormBaseParasite"/>
        </authorList>
    </citation>
    <scope>IDENTIFICATION</scope>
</reference>
<accession>A0AC34PVV8</accession>